<accession>A0A3N7IYN6</accession>
<proteinExistence type="predicted"/>
<sequence length="70" mass="7973">MQAHRFKFILRRSSDMNSKQSERLIDGTELACLWTKDQSSVTKCSRALTAYATEVLSLEIYEGTACRRIG</sequence>
<dbReference type="EMBL" id="QUSW01000004">
    <property type="protein sequence ID" value="RQP23852.1"/>
    <property type="molecule type" value="Genomic_DNA"/>
</dbReference>
<protein>
    <submittedName>
        <fullName evidence="1">Uncharacterized protein</fullName>
    </submittedName>
</protein>
<gene>
    <name evidence="1" type="ORF">DZC73_17210</name>
</gene>
<evidence type="ECO:0000313" key="2">
    <source>
        <dbReference type="Proteomes" id="UP000267464"/>
    </source>
</evidence>
<reference evidence="1 2" key="1">
    <citation type="submission" date="2018-08" db="EMBL/GenBank/DDBJ databases">
        <authorList>
            <person name="Khan S.A."/>
            <person name="Jeon C.O."/>
            <person name="Chun B.H."/>
            <person name="Jeong S.E."/>
        </authorList>
    </citation>
    <scope>NUCLEOTIDE SEQUENCE [LARGE SCALE GENOMIC DNA]</scope>
    <source>
        <strain evidence="1 2">S-16</strain>
    </source>
</reference>
<reference evidence="1 2" key="2">
    <citation type="submission" date="2018-12" db="EMBL/GenBank/DDBJ databases">
        <title>Rhizobacter gummiphilus sp. nov., a rubber-degrading bacterium isolated from the soil of a botanical garden in Japan.</title>
        <authorList>
            <person name="Shunsuke S.S."/>
        </authorList>
    </citation>
    <scope>NUCLEOTIDE SEQUENCE [LARGE SCALE GENOMIC DNA]</scope>
    <source>
        <strain evidence="1 2">S-16</strain>
    </source>
</reference>
<comment type="caution">
    <text evidence="1">The sequence shown here is derived from an EMBL/GenBank/DDBJ whole genome shotgun (WGS) entry which is preliminary data.</text>
</comment>
<name>A0A3N7IYN6_9BURK</name>
<keyword evidence="2" id="KW-1185">Reference proteome</keyword>
<dbReference type="Proteomes" id="UP000267464">
    <property type="component" value="Unassembled WGS sequence"/>
</dbReference>
<evidence type="ECO:0000313" key="1">
    <source>
        <dbReference type="EMBL" id="RQP23852.1"/>
    </source>
</evidence>
<dbReference type="AlphaFoldDB" id="A0A3N7IYN6"/>
<organism evidence="1 2">
    <name type="scientific">Piscinibacter terrae</name>
    <dbReference type="NCBI Taxonomy" id="2496871"/>
    <lineage>
        <taxon>Bacteria</taxon>
        <taxon>Pseudomonadati</taxon>
        <taxon>Pseudomonadota</taxon>
        <taxon>Betaproteobacteria</taxon>
        <taxon>Burkholderiales</taxon>
        <taxon>Sphaerotilaceae</taxon>
        <taxon>Piscinibacter</taxon>
    </lineage>
</organism>